<dbReference type="GeneID" id="9685665"/>
<dbReference type="OrthoDB" id="10575542at2759"/>
<evidence type="ECO:0000313" key="2">
    <source>
        <dbReference type="Proteomes" id="UP000001876"/>
    </source>
</evidence>
<keyword evidence="2" id="KW-1185">Reference proteome</keyword>
<dbReference type="Proteomes" id="UP000001876">
    <property type="component" value="Unassembled WGS sequence"/>
</dbReference>
<proteinExistence type="predicted"/>
<gene>
    <name evidence="1" type="ORF">MICPUCDRAFT_40745</name>
</gene>
<dbReference type="EMBL" id="GG663741">
    <property type="protein sequence ID" value="EEH56179.1"/>
    <property type="molecule type" value="Genomic_DNA"/>
</dbReference>
<accession>C1MWJ2</accession>
<dbReference type="RefSeq" id="XP_003060227.1">
    <property type="nucleotide sequence ID" value="XM_003060181.1"/>
</dbReference>
<organism evidence="2">
    <name type="scientific">Micromonas pusilla (strain CCMP1545)</name>
    <name type="common">Picoplanktonic green alga</name>
    <dbReference type="NCBI Taxonomy" id="564608"/>
    <lineage>
        <taxon>Eukaryota</taxon>
        <taxon>Viridiplantae</taxon>
        <taxon>Chlorophyta</taxon>
        <taxon>Mamiellophyceae</taxon>
        <taxon>Mamiellales</taxon>
        <taxon>Mamiellaceae</taxon>
        <taxon>Micromonas</taxon>
    </lineage>
</organism>
<dbReference type="OMA" id="FERRVVY"/>
<evidence type="ECO:0000313" key="1">
    <source>
        <dbReference type="EMBL" id="EEH56179.1"/>
    </source>
</evidence>
<name>C1MWJ2_MICPC</name>
<dbReference type="AlphaFoldDB" id="C1MWJ2"/>
<dbReference type="KEGG" id="mpp:MICPUCDRAFT_40745"/>
<protein>
    <submittedName>
        <fullName evidence="1">Predicted protein</fullName>
    </submittedName>
</protein>
<reference evidence="1 2" key="1">
    <citation type="journal article" date="2009" name="Science">
        <title>Green evolution and dynamic adaptations revealed by genomes of the marine picoeukaryotes Micromonas.</title>
        <authorList>
            <person name="Worden A.Z."/>
            <person name="Lee J.H."/>
            <person name="Mock T."/>
            <person name="Rouze P."/>
            <person name="Simmons M.P."/>
            <person name="Aerts A.L."/>
            <person name="Allen A.E."/>
            <person name="Cuvelier M.L."/>
            <person name="Derelle E."/>
            <person name="Everett M.V."/>
            <person name="Foulon E."/>
            <person name="Grimwood J."/>
            <person name="Gundlach H."/>
            <person name="Henrissat B."/>
            <person name="Napoli C."/>
            <person name="McDonald S.M."/>
            <person name="Parker M.S."/>
            <person name="Rombauts S."/>
            <person name="Salamov A."/>
            <person name="Von Dassow P."/>
            <person name="Badger J.H."/>
            <person name="Coutinho P.M."/>
            <person name="Demir E."/>
            <person name="Dubchak I."/>
            <person name="Gentemann C."/>
            <person name="Eikrem W."/>
            <person name="Gready J.E."/>
            <person name="John U."/>
            <person name="Lanier W."/>
            <person name="Lindquist E.A."/>
            <person name="Lucas S."/>
            <person name="Mayer K.F."/>
            <person name="Moreau H."/>
            <person name="Not F."/>
            <person name="Otillar R."/>
            <person name="Panaud O."/>
            <person name="Pangilinan J."/>
            <person name="Paulsen I."/>
            <person name="Piegu B."/>
            <person name="Poliakov A."/>
            <person name="Robbens S."/>
            <person name="Schmutz J."/>
            <person name="Toulza E."/>
            <person name="Wyss T."/>
            <person name="Zelensky A."/>
            <person name="Zhou K."/>
            <person name="Armbrust E.V."/>
            <person name="Bhattacharya D."/>
            <person name="Goodenough U.W."/>
            <person name="Van de Peer Y."/>
            <person name="Grigoriev I.V."/>
        </authorList>
    </citation>
    <scope>NUCLEOTIDE SEQUENCE [LARGE SCALE GENOMIC DNA]</scope>
    <source>
        <strain evidence="1 2">CCMP1545</strain>
    </source>
</reference>
<sequence>MARSDAFLRPPGHAATTYRSDVTAFRTAKVPEASIAARRAVASTRGADPLGVRPRQWQQTTYVNQHVFTRAKASDALLATAPGKFAPSRSQRTLTDGALLKSTWGTKSVAFAKEPFEGDWCARTNLESHGLGNALDRDRETGLRRVTARAKKHSDRVTNETLRRSGKVYVNPMDAERERMATMRDAKARGEWPRARSPVRVRECTRRSKTRRADLQAVLDLEKFERRVVYGIV</sequence>